<organism evidence="7 8">
    <name type="scientific">Citrobacter amalonaticus</name>
    <dbReference type="NCBI Taxonomy" id="35703"/>
    <lineage>
        <taxon>Bacteria</taxon>
        <taxon>Pseudomonadati</taxon>
        <taxon>Pseudomonadota</taxon>
        <taxon>Gammaproteobacteria</taxon>
        <taxon>Enterobacterales</taxon>
        <taxon>Enterobacteriaceae</taxon>
        <taxon>Citrobacter</taxon>
    </lineage>
</organism>
<keyword evidence="3 5" id="KW-1133">Transmembrane helix</keyword>
<reference evidence="7 8" key="1">
    <citation type="submission" date="2018-01" db="EMBL/GenBank/DDBJ databases">
        <title>Complete genome sequences of 14 Citrobacter spp. isolated from plant in Canada.</title>
        <authorList>
            <person name="Bhandare S.G."/>
            <person name="Colavecchio A."/>
            <person name="Jeukens J."/>
            <person name="Emond-Rheault J.-G."/>
            <person name="Freschi L."/>
            <person name="Hamel J."/>
            <person name="Kukavica-Ibrulj I."/>
            <person name="Levesque R."/>
            <person name="Goodridge L."/>
        </authorList>
    </citation>
    <scope>NUCLEOTIDE SEQUENCE [LARGE SCALE GENOMIC DNA]</scope>
    <source>
        <strain evidence="7 8">S1285</strain>
    </source>
</reference>
<name>A0A2S4RVP1_CITAM</name>
<accession>A0A2S4RVP1</accession>
<dbReference type="Proteomes" id="UP000237003">
    <property type="component" value="Unassembled WGS sequence"/>
</dbReference>
<dbReference type="Pfam" id="PF04932">
    <property type="entry name" value="Wzy_C"/>
    <property type="match status" value="1"/>
</dbReference>
<feature type="transmembrane region" description="Helical" evidence="5">
    <location>
        <begin position="67"/>
        <end position="86"/>
    </location>
</feature>
<feature type="transmembrane region" description="Helical" evidence="5">
    <location>
        <begin position="346"/>
        <end position="364"/>
    </location>
</feature>
<sequence>MPINLHITNKIILLTGFLSFLFFLTSPVRYFDRRVIVLVAGMFLLGAIDLSWYEFYKTNDVVYKNAYRGYLEAGKMLLFCSFTLLFLNKSKSGFNIKFHLIAVILMQLVVLLRSYYQSLILHADRIPLSAMNGNIGQMGAATIAAYVITFCALYASIVFMKLDSKYKWVFFYINFTLSFVAVMMTGTRAAIVSYPMITIAMLYIQHRNQRVFLFKGLAGVFILLFGCGLLFSKEIENRVKSLQNDINLYTTKNNSRSSVGARFSMIRAGVEVAPEGLSWQSLEQRAINIKELSKENNIYKGATEFLDVHMHNEVVEALSTKGVFGVIFLLFFYTTMIYYCIREKQYLLLVFPAAIILFGLSDVITHAKPIPAAWIVCLFLSTSLLTKKEEEK</sequence>
<feature type="transmembrane region" description="Helical" evidence="5">
    <location>
        <begin position="322"/>
        <end position="341"/>
    </location>
</feature>
<dbReference type="EMBL" id="PQLX01000006">
    <property type="protein sequence ID" value="POU64150.1"/>
    <property type="molecule type" value="Genomic_DNA"/>
</dbReference>
<evidence type="ECO:0000256" key="3">
    <source>
        <dbReference type="ARBA" id="ARBA00022989"/>
    </source>
</evidence>
<evidence type="ECO:0000259" key="6">
    <source>
        <dbReference type="Pfam" id="PF04932"/>
    </source>
</evidence>
<dbReference type="AlphaFoldDB" id="A0A2S4RVP1"/>
<gene>
    <name evidence="7" type="ORF">C3430_17990</name>
</gene>
<feature type="transmembrane region" description="Helical" evidence="5">
    <location>
        <begin position="136"/>
        <end position="159"/>
    </location>
</feature>
<feature type="transmembrane region" description="Helical" evidence="5">
    <location>
        <begin position="212"/>
        <end position="231"/>
    </location>
</feature>
<feature type="transmembrane region" description="Helical" evidence="5">
    <location>
        <begin position="36"/>
        <end position="55"/>
    </location>
</feature>
<feature type="transmembrane region" description="Helical" evidence="5">
    <location>
        <begin position="370"/>
        <end position="386"/>
    </location>
</feature>
<dbReference type="OrthoDB" id="6502028at2"/>
<feature type="transmembrane region" description="Helical" evidence="5">
    <location>
        <begin position="166"/>
        <end position="183"/>
    </location>
</feature>
<comment type="subcellular location">
    <subcellularLocation>
        <location evidence="1">Membrane</location>
        <topology evidence="1">Multi-pass membrane protein</topology>
    </subcellularLocation>
</comment>
<protein>
    <submittedName>
        <fullName evidence="7">Ligase</fullName>
    </submittedName>
</protein>
<dbReference type="PANTHER" id="PTHR37422">
    <property type="entry name" value="TEICHURONIC ACID BIOSYNTHESIS PROTEIN TUAE"/>
    <property type="match status" value="1"/>
</dbReference>
<evidence type="ECO:0000313" key="8">
    <source>
        <dbReference type="Proteomes" id="UP000237003"/>
    </source>
</evidence>
<evidence type="ECO:0000256" key="2">
    <source>
        <dbReference type="ARBA" id="ARBA00022692"/>
    </source>
</evidence>
<keyword evidence="7" id="KW-0436">Ligase</keyword>
<dbReference type="GO" id="GO:0016020">
    <property type="term" value="C:membrane"/>
    <property type="evidence" value="ECO:0007669"/>
    <property type="project" value="UniProtKB-SubCell"/>
</dbReference>
<comment type="caution">
    <text evidence="7">The sequence shown here is derived from an EMBL/GenBank/DDBJ whole genome shotgun (WGS) entry which is preliminary data.</text>
</comment>
<feature type="transmembrane region" description="Helical" evidence="5">
    <location>
        <begin position="98"/>
        <end position="116"/>
    </location>
</feature>
<evidence type="ECO:0000313" key="7">
    <source>
        <dbReference type="EMBL" id="POU64150.1"/>
    </source>
</evidence>
<dbReference type="InterPro" id="IPR051533">
    <property type="entry name" value="WaaL-like"/>
</dbReference>
<dbReference type="InterPro" id="IPR007016">
    <property type="entry name" value="O-antigen_ligase-rel_domated"/>
</dbReference>
<feature type="domain" description="O-antigen ligase-related" evidence="6">
    <location>
        <begin position="175"/>
        <end position="330"/>
    </location>
</feature>
<proteinExistence type="predicted"/>
<evidence type="ECO:0000256" key="1">
    <source>
        <dbReference type="ARBA" id="ARBA00004141"/>
    </source>
</evidence>
<evidence type="ECO:0000256" key="5">
    <source>
        <dbReference type="SAM" id="Phobius"/>
    </source>
</evidence>
<keyword evidence="2 5" id="KW-0812">Transmembrane</keyword>
<keyword evidence="4 5" id="KW-0472">Membrane</keyword>
<evidence type="ECO:0000256" key="4">
    <source>
        <dbReference type="ARBA" id="ARBA00023136"/>
    </source>
</evidence>
<dbReference type="GO" id="GO:0016874">
    <property type="term" value="F:ligase activity"/>
    <property type="evidence" value="ECO:0007669"/>
    <property type="project" value="UniProtKB-KW"/>
</dbReference>
<dbReference type="PANTHER" id="PTHR37422:SF17">
    <property type="entry name" value="O-ANTIGEN LIGASE"/>
    <property type="match status" value="1"/>
</dbReference>
<feature type="transmembrane region" description="Helical" evidence="5">
    <location>
        <begin position="6"/>
        <end position="24"/>
    </location>
</feature>